<gene>
    <name evidence="1" type="ORF">PQ455_11205</name>
</gene>
<dbReference type="RefSeq" id="WP_273686164.1">
    <property type="nucleotide sequence ID" value="NZ_CP117411.1"/>
</dbReference>
<protein>
    <submittedName>
        <fullName evidence="1">Uncharacterized protein</fullName>
    </submittedName>
</protein>
<accession>A0ABY7TGZ6</accession>
<organism evidence="1 2">
    <name type="scientific">Sphingomonas naphthae</name>
    <dbReference type="NCBI Taxonomy" id="1813468"/>
    <lineage>
        <taxon>Bacteria</taxon>
        <taxon>Pseudomonadati</taxon>
        <taxon>Pseudomonadota</taxon>
        <taxon>Alphaproteobacteria</taxon>
        <taxon>Sphingomonadales</taxon>
        <taxon>Sphingomonadaceae</taxon>
        <taxon>Sphingomonas</taxon>
    </lineage>
</organism>
<sequence>MTPLVITRAGPEIEDAAMPAHDAVPVARPRSATQACNCMRLIGLFLIWASRNAHRP</sequence>
<proteinExistence type="predicted"/>
<evidence type="ECO:0000313" key="2">
    <source>
        <dbReference type="Proteomes" id="UP001220395"/>
    </source>
</evidence>
<dbReference type="EMBL" id="CP117411">
    <property type="protein sequence ID" value="WCT72210.1"/>
    <property type="molecule type" value="Genomic_DNA"/>
</dbReference>
<reference evidence="1 2" key="1">
    <citation type="submission" date="2023-02" db="EMBL/GenBank/DDBJ databases">
        <title>Genome sequence of Sphingomonas naphthae.</title>
        <authorList>
            <person name="Kim S."/>
            <person name="Heo J."/>
            <person name="Kwon S.-W."/>
        </authorList>
    </citation>
    <scope>NUCLEOTIDE SEQUENCE [LARGE SCALE GENOMIC DNA]</scope>
    <source>
        <strain evidence="1 2">KACC 18716</strain>
    </source>
</reference>
<dbReference type="Proteomes" id="UP001220395">
    <property type="component" value="Chromosome"/>
</dbReference>
<keyword evidence="2" id="KW-1185">Reference proteome</keyword>
<evidence type="ECO:0000313" key="1">
    <source>
        <dbReference type="EMBL" id="WCT72210.1"/>
    </source>
</evidence>
<name>A0ABY7TGZ6_9SPHN</name>